<dbReference type="EMBL" id="JAHIBW010000012">
    <property type="protein sequence ID" value="KAG7306064.1"/>
    <property type="molecule type" value="Genomic_DNA"/>
</dbReference>
<dbReference type="InterPro" id="IPR004210">
    <property type="entry name" value="BESS_motif"/>
</dbReference>
<dbReference type="PROSITE" id="PS51029">
    <property type="entry name" value="MADF"/>
    <property type="match status" value="1"/>
</dbReference>
<dbReference type="Pfam" id="PF10545">
    <property type="entry name" value="MADF_DNA_bdg"/>
    <property type="match status" value="1"/>
</dbReference>
<protein>
    <recommendedName>
        <fullName evidence="7">MADF domain-containing protein</fullName>
    </recommendedName>
</protein>
<keyword evidence="1" id="KW-0539">Nucleus</keyword>
<dbReference type="InterPro" id="IPR006578">
    <property type="entry name" value="MADF-dom"/>
</dbReference>
<sequence>MFDTEQFILEVQARDCLWTAKEKGHAGRPKRQKAWLEIAEVLYANEWHSLTIRRRQETVDDLQKKWKHLRDYFIRERKRRKDRAPSDAGGKRRRTKFLDMLWFLEMAKEGTDEDDKIDVEEVEAEGAIASPAPPIASQPREYIEIEPFCDSQPRRMVPTDADTDTDRCFLLSLQGYMGMMSETQNFQFRMQVMELVRGIVFHDPDSITSDPFSCKEEQKN</sequence>
<keyword evidence="6" id="KW-1185">Reference proteome</keyword>
<evidence type="ECO:0000313" key="5">
    <source>
        <dbReference type="EMBL" id="KAG7306065.1"/>
    </source>
</evidence>
<dbReference type="PROSITE" id="PS51031">
    <property type="entry name" value="BESS"/>
    <property type="match status" value="1"/>
</dbReference>
<dbReference type="InterPro" id="IPR039353">
    <property type="entry name" value="TF_Adf1"/>
</dbReference>
<evidence type="ECO:0000259" key="3">
    <source>
        <dbReference type="PROSITE" id="PS51031"/>
    </source>
</evidence>
<organism evidence="5 6">
    <name type="scientific">Plutella xylostella</name>
    <name type="common">Diamondback moth</name>
    <name type="synonym">Plutella maculipennis</name>
    <dbReference type="NCBI Taxonomy" id="51655"/>
    <lineage>
        <taxon>Eukaryota</taxon>
        <taxon>Metazoa</taxon>
        <taxon>Ecdysozoa</taxon>
        <taxon>Arthropoda</taxon>
        <taxon>Hexapoda</taxon>
        <taxon>Insecta</taxon>
        <taxon>Pterygota</taxon>
        <taxon>Neoptera</taxon>
        <taxon>Endopterygota</taxon>
        <taxon>Lepidoptera</taxon>
        <taxon>Glossata</taxon>
        <taxon>Ditrysia</taxon>
        <taxon>Yponomeutoidea</taxon>
        <taxon>Plutellidae</taxon>
        <taxon>Plutella</taxon>
    </lineage>
</organism>
<evidence type="ECO:0000313" key="4">
    <source>
        <dbReference type="EMBL" id="KAG7306064.1"/>
    </source>
</evidence>
<accession>A0ABQ7QLZ1</accession>
<dbReference type="Proteomes" id="UP000823941">
    <property type="component" value="Chromosome 12"/>
</dbReference>
<reference evidence="5 6" key="1">
    <citation type="submission" date="2021-06" db="EMBL/GenBank/DDBJ databases">
        <title>A haploid diamondback moth (Plutella xylostella L.) genome assembly resolves 31 chromosomes and identifies a diamide resistance mutation.</title>
        <authorList>
            <person name="Ward C.M."/>
            <person name="Perry K.D."/>
            <person name="Baker G."/>
            <person name="Powis K."/>
            <person name="Heckel D.G."/>
            <person name="Baxter S.W."/>
        </authorList>
    </citation>
    <scope>NUCLEOTIDE SEQUENCE [LARGE SCALE GENOMIC DNA]</scope>
    <source>
        <strain evidence="5 6">LV</strain>
        <tissue evidence="5">Single pupa</tissue>
    </source>
</reference>
<dbReference type="EMBL" id="JAHIBW010000012">
    <property type="protein sequence ID" value="KAG7306065.1"/>
    <property type="molecule type" value="Genomic_DNA"/>
</dbReference>
<comment type="caution">
    <text evidence="5">The sequence shown here is derived from an EMBL/GenBank/DDBJ whole genome shotgun (WGS) entry which is preliminary data.</text>
</comment>
<evidence type="ECO:0000256" key="1">
    <source>
        <dbReference type="PROSITE-ProRule" id="PRU00371"/>
    </source>
</evidence>
<comment type="subcellular location">
    <subcellularLocation>
        <location evidence="1">Nucleus</location>
    </subcellularLocation>
</comment>
<evidence type="ECO:0000259" key="2">
    <source>
        <dbReference type="PROSITE" id="PS51029"/>
    </source>
</evidence>
<feature type="domain" description="MADF" evidence="2">
    <location>
        <begin position="6"/>
        <end position="109"/>
    </location>
</feature>
<evidence type="ECO:0000313" key="6">
    <source>
        <dbReference type="Proteomes" id="UP000823941"/>
    </source>
</evidence>
<dbReference type="SMART" id="SM00595">
    <property type="entry name" value="MADF"/>
    <property type="match status" value="1"/>
</dbReference>
<proteinExistence type="predicted"/>
<gene>
    <name evidence="4" type="ORF">JYU34_008644</name>
    <name evidence="5" type="ORF">JYU34_008645</name>
</gene>
<evidence type="ECO:0008006" key="7">
    <source>
        <dbReference type="Google" id="ProtNLM"/>
    </source>
</evidence>
<feature type="domain" description="BESS" evidence="3">
    <location>
        <begin position="163"/>
        <end position="202"/>
    </location>
</feature>
<name>A0ABQ7QLZ1_PLUXY</name>
<dbReference type="PANTHER" id="PTHR12243:SF67">
    <property type="entry name" value="COREPRESSOR OF PANGOLIN, ISOFORM A-RELATED"/>
    <property type="match status" value="1"/>
</dbReference>
<dbReference type="PANTHER" id="PTHR12243">
    <property type="entry name" value="MADF DOMAIN TRANSCRIPTION FACTOR"/>
    <property type="match status" value="1"/>
</dbReference>